<evidence type="ECO:0000313" key="1">
    <source>
        <dbReference type="EMBL" id="KAG0293271.1"/>
    </source>
</evidence>
<comment type="caution">
    <text evidence="1">The sequence shown here is derived from an EMBL/GenBank/DDBJ whole genome shotgun (WGS) entry which is preliminary data.</text>
</comment>
<organism evidence="1 2">
    <name type="scientific">Linnemannia gamsii</name>
    <dbReference type="NCBI Taxonomy" id="64522"/>
    <lineage>
        <taxon>Eukaryota</taxon>
        <taxon>Fungi</taxon>
        <taxon>Fungi incertae sedis</taxon>
        <taxon>Mucoromycota</taxon>
        <taxon>Mortierellomycotina</taxon>
        <taxon>Mortierellomycetes</taxon>
        <taxon>Mortierellales</taxon>
        <taxon>Mortierellaceae</taxon>
        <taxon>Linnemannia</taxon>
    </lineage>
</organism>
<sequence>MADFVQNVMEKSTGLVEDVRRDLEERPFNADMDSSPTETAIEQVARDVIDRTISYITQETQDSGDTQDPQ</sequence>
<dbReference type="EMBL" id="JAAAIN010002427">
    <property type="protein sequence ID" value="KAG0293271.1"/>
    <property type="molecule type" value="Genomic_DNA"/>
</dbReference>
<dbReference type="Proteomes" id="UP000823405">
    <property type="component" value="Unassembled WGS sequence"/>
</dbReference>
<evidence type="ECO:0000313" key="2">
    <source>
        <dbReference type="Proteomes" id="UP000823405"/>
    </source>
</evidence>
<keyword evidence="2" id="KW-1185">Reference proteome</keyword>
<name>A0A9P6UGE9_9FUNG</name>
<dbReference type="AlphaFoldDB" id="A0A9P6UGE9"/>
<gene>
    <name evidence="1" type="ORF">BGZ97_005373</name>
</gene>
<accession>A0A9P6UGE9</accession>
<reference evidence="1" key="1">
    <citation type="journal article" date="2020" name="Fungal Divers.">
        <title>Resolving the Mortierellaceae phylogeny through synthesis of multi-gene phylogenetics and phylogenomics.</title>
        <authorList>
            <person name="Vandepol N."/>
            <person name="Liber J."/>
            <person name="Desiro A."/>
            <person name="Na H."/>
            <person name="Kennedy M."/>
            <person name="Barry K."/>
            <person name="Grigoriev I.V."/>
            <person name="Miller A.N."/>
            <person name="O'Donnell K."/>
            <person name="Stajich J.E."/>
            <person name="Bonito G."/>
        </authorList>
    </citation>
    <scope>NUCLEOTIDE SEQUENCE</scope>
    <source>
        <strain evidence="1">NVP60</strain>
    </source>
</reference>
<proteinExistence type="predicted"/>
<protein>
    <submittedName>
        <fullName evidence="1">Uncharacterized protein</fullName>
    </submittedName>
</protein>